<reference evidence="7 8" key="1">
    <citation type="submission" date="2019-12" db="EMBL/GenBank/DDBJ databases">
        <authorList>
            <person name="Li M."/>
        </authorList>
    </citation>
    <scope>NUCLEOTIDE SEQUENCE [LARGE SCALE GENOMIC DNA]</scope>
    <source>
        <strain evidence="7 8">GBMRC 2046</strain>
    </source>
</reference>
<evidence type="ECO:0000256" key="5">
    <source>
        <dbReference type="ARBA" id="ARBA00023136"/>
    </source>
</evidence>
<evidence type="ECO:0000313" key="8">
    <source>
        <dbReference type="Proteomes" id="UP000433101"/>
    </source>
</evidence>
<dbReference type="EMBL" id="WUMV01000009">
    <property type="protein sequence ID" value="MXN67116.1"/>
    <property type="molecule type" value="Genomic_DNA"/>
</dbReference>
<protein>
    <submittedName>
        <fullName evidence="7">LysE family transporter</fullName>
    </submittedName>
</protein>
<organism evidence="7 8">
    <name type="scientific">Stappia sediminis</name>
    <dbReference type="NCBI Taxonomy" id="2692190"/>
    <lineage>
        <taxon>Bacteria</taxon>
        <taxon>Pseudomonadati</taxon>
        <taxon>Pseudomonadota</taxon>
        <taxon>Alphaproteobacteria</taxon>
        <taxon>Hyphomicrobiales</taxon>
        <taxon>Stappiaceae</taxon>
        <taxon>Stappia</taxon>
    </lineage>
</organism>
<comment type="subcellular location">
    <subcellularLocation>
        <location evidence="1">Cell membrane</location>
        <topology evidence="1">Multi-pass membrane protein</topology>
    </subcellularLocation>
</comment>
<feature type="transmembrane region" description="Helical" evidence="6">
    <location>
        <begin position="113"/>
        <end position="139"/>
    </location>
</feature>
<dbReference type="PIRSF" id="PIRSF006324">
    <property type="entry name" value="LeuE"/>
    <property type="match status" value="1"/>
</dbReference>
<proteinExistence type="predicted"/>
<evidence type="ECO:0000256" key="3">
    <source>
        <dbReference type="ARBA" id="ARBA00022692"/>
    </source>
</evidence>
<dbReference type="GO" id="GO:0015171">
    <property type="term" value="F:amino acid transmembrane transporter activity"/>
    <property type="evidence" value="ECO:0007669"/>
    <property type="project" value="TreeGrafter"/>
</dbReference>
<accession>A0A7X3LY13</accession>
<dbReference type="AlphaFoldDB" id="A0A7X3LY13"/>
<keyword evidence="4 6" id="KW-1133">Transmembrane helix</keyword>
<dbReference type="PANTHER" id="PTHR30086:SF20">
    <property type="entry name" value="ARGININE EXPORTER PROTEIN ARGO-RELATED"/>
    <property type="match status" value="1"/>
</dbReference>
<gene>
    <name evidence="7" type="ORF">GR183_19580</name>
</gene>
<feature type="transmembrane region" description="Helical" evidence="6">
    <location>
        <begin position="73"/>
        <end position="92"/>
    </location>
</feature>
<keyword evidence="5 6" id="KW-0472">Membrane</keyword>
<evidence type="ECO:0000256" key="6">
    <source>
        <dbReference type="SAM" id="Phobius"/>
    </source>
</evidence>
<feature type="transmembrane region" description="Helical" evidence="6">
    <location>
        <begin position="6"/>
        <end position="25"/>
    </location>
</feature>
<sequence length="207" mass="22340">MEFSLWIAFATICAANIVTPGPAILNTINRSISLGFNATRPTVFGNALGLAAGAILCGAGVASFVLASEVLWAIFRWAGIGYLAYLGLKLLFKREKIDLSMAAPDSSASPLRLFVEAFLLAVMNPKAVLFFVAVFPQFMRPDQAFLPQISVFVLTYCALSICSLTTYAFAASALRTRFLTQARYDVFRKLSGLLLLGIAGRLAVSPR</sequence>
<dbReference type="Proteomes" id="UP000433101">
    <property type="component" value="Unassembled WGS sequence"/>
</dbReference>
<dbReference type="RefSeq" id="WP_160777349.1">
    <property type="nucleotide sequence ID" value="NZ_WUMV01000009.1"/>
</dbReference>
<evidence type="ECO:0000313" key="7">
    <source>
        <dbReference type="EMBL" id="MXN67116.1"/>
    </source>
</evidence>
<keyword evidence="8" id="KW-1185">Reference proteome</keyword>
<evidence type="ECO:0000256" key="1">
    <source>
        <dbReference type="ARBA" id="ARBA00004651"/>
    </source>
</evidence>
<keyword evidence="3 6" id="KW-0812">Transmembrane</keyword>
<feature type="transmembrane region" description="Helical" evidence="6">
    <location>
        <begin position="46"/>
        <end position="67"/>
    </location>
</feature>
<evidence type="ECO:0000256" key="4">
    <source>
        <dbReference type="ARBA" id="ARBA00022989"/>
    </source>
</evidence>
<dbReference type="InterPro" id="IPR001123">
    <property type="entry name" value="LeuE-type"/>
</dbReference>
<dbReference type="PANTHER" id="PTHR30086">
    <property type="entry name" value="ARGININE EXPORTER PROTEIN ARGO"/>
    <property type="match status" value="1"/>
</dbReference>
<dbReference type="Pfam" id="PF01810">
    <property type="entry name" value="LysE"/>
    <property type="match status" value="1"/>
</dbReference>
<dbReference type="GO" id="GO:0005886">
    <property type="term" value="C:plasma membrane"/>
    <property type="evidence" value="ECO:0007669"/>
    <property type="project" value="UniProtKB-SubCell"/>
</dbReference>
<evidence type="ECO:0000256" key="2">
    <source>
        <dbReference type="ARBA" id="ARBA00022475"/>
    </source>
</evidence>
<comment type="caution">
    <text evidence="7">The sequence shown here is derived from an EMBL/GenBank/DDBJ whole genome shotgun (WGS) entry which is preliminary data.</text>
</comment>
<name>A0A7X3LY13_9HYPH</name>
<keyword evidence="2" id="KW-1003">Cell membrane</keyword>
<feature type="transmembrane region" description="Helical" evidence="6">
    <location>
        <begin position="151"/>
        <end position="174"/>
    </location>
</feature>